<feature type="compositionally biased region" description="Basic and acidic residues" evidence="1">
    <location>
        <begin position="389"/>
        <end position="405"/>
    </location>
</feature>
<feature type="region of interest" description="Disordered" evidence="1">
    <location>
        <begin position="198"/>
        <end position="258"/>
    </location>
</feature>
<dbReference type="EMBL" id="VLTL01000139">
    <property type="protein sequence ID" value="KAA0158984.1"/>
    <property type="molecule type" value="Genomic_DNA"/>
</dbReference>
<feature type="compositionally biased region" description="Low complexity" evidence="1">
    <location>
        <begin position="349"/>
        <end position="376"/>
    </location>
</feature>
<dbReference type="InterPro" id="IPR037053">
    <property type="entry name" value="Phage_tail_collar_dom_sf"/>
</dbReference>
<proteinExistence type="predicted"/>
<feature type="region of interest" description="Disordered" evidence="1">
    <location>
        <begin position="314"/>
        <end position="549"/>
    </location>
</feature>
<feature type="compositionally biased region" description="Acidic residues" evidence="1">
    <location>
        <begin position="436"/>
        <end position="445"/>
    </location>
</feature>
<feature type="compositionally biased region" description="Acidic residues" evidence="1">
    <location>
        <begin position="728"/>
        <end position="744"/>
    </location>
</feature>
<feature type="compositionally biased region" description="Basic and acidic residues" evidence="1">
    <location>
        <begin position="693"/>
        <end position="727"/>
    </location>
</feature>
<gene>
    <name evidence="2" type="ORF">FNF28_06033</name>
</gene>
<feature type="region of interest" description="Disordered" evidence="1">
    <location>
        <begin position="23"/>
        <end position="45"/>
    </location>
</feature>
<dbReference type="Proteomes" id="UP000324907">
    <property type="component" value="Unassembled WGS sequence"/>
</dbReference>
<reference evidence="2 3" key="1">
    <citation type="submission" date="2019-07" db="EMBL/GenBank/DDBJ databases">
        <title>Genomes of Cafeteria roenbergensis.</title>
        <authorList>
            <person name="Fischer M.G."/>
            <person name="Hackl T."/>
            <person name="Roman M."/>
        </authorList>
    </citation>
    <scope>NUCLEOTIDE SEQUENCE [LARGE SCALE GENOMIC DNA]</scope>
    <source>
        <strain evidence="2 3">RCC970-E3</strain>
    </source>
</reference>
<feature type="compositionally biased region" description="Polar residues" evidence="1">
    <location>
        <begin position="153"/>
        <end position="165"/>
    </location>
</feature>
<feature type="compositionally biased region" description="Low complexity" evidence="1">
    <location>
        <begin position="314"/>
        <end position="329"/>
    </location>
</feature>
<accession>A0A5A8D2G1</accession>
<feature type="compositionally biased region" description="Basic and acidic residues" evidence="1">
    <location>
        <begin position="170"/>
        <end position="180"/>
    </location>
</feature>
<feature type="compositionally biased region" description="Basic and acidic residues" evidence="1">
    <location>
        <begin position="128"/>
        <end position="142"/>
    </location>
</feature>
<feature type="compositionally biased region" description="Acidic residues" evidence="1">
    <location>
        <begin position="406"/>
        <end position="426"/>
    </location>
</feature>
<feature type="compositionally biased region" description="Basic and acidic residues" evidence="1">
    <location>
        <begin position="500"/>
        <end position="514"/>
    </location>
</feature>
<feature type="compositionally biased region" description="Low complexity" evidence="1">
    <location>
        <begin position="453"/>
        <end position="462"/>
    </location>
</feature>
<name>A0A5A8D2G1_CAFRO</name>
<evidence type="ECO:0000313" key="2">
    <source>
        <dbReference type="EMBL" id="KAA0158984.1"/>
    </source>
</evidence>
<feature type="compositionally biased region" description="Polar residues" evidence="1">
    <location>
        <begin position="470"/>
        <end position="485"/>
    </location>
</feature>
<comment type="caution">
    <text evidence="2">The sequence shown here is derived from an EMBL/GenBank/DDBJ whole genome shotgun (WGS) entry which is preliminary data.</text>
</comment>
<evidence type="ECO:0000313" key="3">
    <source>
        <dbReference type="Proteomes" id="UP000324907"/>
    </source>
</evidence>
<sequence>MEAPSVLLFRADGVDFSASLDQSSIRSGARNPAAPAATPGDAASSVASSHSMVAGFASRAPYFVASAFPQGLGDADESHGAALGASSPLTAIGTNTTPASAATRRSSRTAATPSELSFNVSDVSGAVRADESPAHAASRREAVSTADPATAASIASGSPATNRRLFTSPARDRPFATGDRRARRKGIAAFVLRTSRCSPSGQRLHGGIDSRPVVPSPRGIAPGVLPATREAEESWEEEDRDTDSDGWAAADGANAAHDRFDEDSFHAWSGRPDAAVDLTSEYSVPATRSASAQDAYPPPCADFPARALLATGAEAAPAAGGPGWQTTAARHGSSWDSHGVEVGAGGSSGASSVAAPDSAAAAAAPAASGAHGAEAGPLMRPAGQAELQHAGEDELAGEHSFHRDNDEDDDDDVGDDRAEYDDDDRADSDGAGDTGELSDLDEDSLAEPPLPTPLTTTLEATPQAIARSAQPETLPSSDWQLTRPLSSVGAFEDEDEDDVVDVRGRVLGRGRDDSPSADTNPGGDGIGEFGDDADSAEPFSRNGFSSANTANAPACLAADRGVTPIAPPAVKSPPEYDPLLHRRGPVMVEELGLSSSGDTSSLDRSASAPSTALPGAPRPDLASHTPARAIGFDEVPSLGVTVGGPGRRDATAEPAQGGWLSDTTDSHFERALPGTGDRAELWTDEEGAAPDYARGEYGDAGADERPGRWHEHARWADVPEQHELQQREEDEAEDEAEDEDEEEGGAAIGRVDSLQALAAVWAAEPSAITEAEEDDDTEEAVDNAGRIGLDRHEAYVPATALRDAAAAGSAISSASSTAPHGDEFSLTAGVLDVAMLAALPAEAWVDADDEPDESLGLGSFLTNGSATGLAEPNPADDALVIEQEGAAMYFAASPGADQGAGALAARLRAQVFGPLNNDGYNHTSVLETLTGSKATRVEPAPAVLVSSAAVSAPNVAAMAAALAGVAEAVREAVANAPRLAAVPGELRAFACEASKLPTGWVLADGRCLRVSAVPSLFEAIGVTWTPNKLIGCAANSSHATNCEAGDPVVWDGVECGVGGYSACGLDAQELLPAWAPNRTFCVPDLRSRSAIGSRGDYFAADAVNGDECVKTGSCSPEDLLHSSTVMPAAPGLFGRATAEVGGTQFKTLTAAHLPPHNHQVVMNEPRFDEFLFKPASGAYSTQYCKNASGCDTQGAATGVPGDVLQPYMATTSTGGGSQFSIEPPFVAVTWAIFTGSNVQRNVLPGSPPAVL</sequence>
<feature type="region of interest" description="Disordered" evidence="1">
    <location>
        <begin position="77"/>
        <end position="180"/>
    </location>
</feature>
<evidence type="ECO:0000256" key="1">
    <source>
        <dbReference type="SAM" id="MobiDB-lite"/>
    </source>
</evidence>
<organism evidence="2 3">
    <name type="scientific">Cafeteria roenbergensis</name>
    <name type="common">Marine flagellate</name>
    <dbReference type="NCBI Taxonomy" id="33653"/>
    <lineage>
        <taxon>Eukaryota</taxon>
        <taxon>Sar</taxon>
        <taxon>Stramenopiles</taxon>
        <taxon>Bigyra</taxon>
        <taxon>Opalozoa</taxon>
        <taxon>Bicosoecida</taxon>
        <taxon>Cafeteriaceae</taxon>
        <taxon>Cafeteria</taxon>
    </lineage>
</organism>
<dbReference type="AlphaFoldDB" id="A0A5A8D2G1"/>
<feature type="compositionally biased region" description="Low complexity" evidence="1">
    <location>
        <begin position="245"/>
        <end position="255"/>
    </location>
</feature>
<protein>
    <submittedName>
        <fullName evidence="2">Uncharacterized protein</fullName>
    </submittedName>
</protein>
<dbReference type="Gene3D" id="3.90.1340.10">
    <property type="entry name" value="Phage tail collar domain"/>
    <property type="match status" value="1"/>
</dbReference>
<feature type="region of interest" description="Disordered" evidence="1">
    <location>
        <begin position="565"/>
        <end position="744"/>
    </location>
</feature>
<feature type="compositionally biased region" description="Low complexity" evidence="1">
    <location>
        <begin position="96"/>
        <end position="114"/>
    </location>
</feature>
<feature type="compositionally biased region" description="Low complexity" evidence="1">
    <location>
        <begin position="32"/>
        <end position="45"/>
    </location>
</feature>
<feature type="compositionally biased region" description="Acidic residues" evidence="1">
    <location>
        <begin position="233"/>
        <end position="244"/>
    </location>
</feature>
<feature type="compositionally biased region" description="Low complexity" evidence="1">
    <location>
        <begin position="591"/>
        <end position="607"/>
    </location>
</feature>
<feature type="region of interest" description="Disordered" evidence="1">
    <location>
        <begin position="284"/>
        <end position="303"/>
    </location>
</feature>